<keyword evidence="9" id="KW-1133">Transmembrane helix</keyword>
<evidence type="ECO:0000256" key="5">
    <source>
        <dbReference type="ARBA" id="ARBA00022777"/>
    </source>
</evidence>
<dbReference type="Pfam" id="PF00069">
    <property type="entry name" value="Pkinase"/>
    <property type="match status" value="1"/>
</dbReference>
<dbReference type="EC" id="2.7.11.1" evidence="2"/>
<evidence type="ECO:0000256" key="6">
    <source>
        <dbReference type="ARBA" id="ARBA00022840"/>
    </source>
</evidence>
<feature type="domain" description="Protein kinase" evidence="10">
    <location>
        <begin position="21"/>
        <end position="306"/>
    </location>
</feature>
<dbReference type="AlphaFoldDB" id="A0A3B0XLX8"/>
<proteinExistence type="inferred from homology"/>
<evidence type="ECO:0000256" key="8">
    <source>
        <dbReference type="SAM" id="MobiDB-lite"/>
    </source>
</evidence>
<dbReference type="EMBL" id="UOFI01000032">
    <property type="protein sequence ID" value="VAW62869.1"/>
    <property type="molecule type" value="Genomic_DNA"/>
</dbReference>
<dbReference type="InterPro" id="IPR011990">
    <property type="entry name" value="TPR-like_helical_dom_sf"/>
</dbReference>
<keyword evidence="6" id="KW-0067">ATP-binding</keyword>
<evidence type="ECO:0000256" key="9">
    <source>
        <dbReference type="SAM" id="Phobius"/>
    </source>
</evidence>
<keyword evidence="4" id="KW-0547">Nucleotide-binding</keyword>
<dbReference type="PROSITE" id="PS00107">
    <property type="entry name" value="PROTEIN_KINASE_ATP"/>
    <property type="match status" value="1"/>
</dbReference>
<keyword evidence="7" id="KW-0175">Coiled coil</keyword>
<dbReference type="CDD" id="cd14014">
    <property type="entry name" value="STKc_PknB_like"/>
    <property type="match status" value="1"/>
</dbReference>
<keyword evidence="11" id="KW-0723">Serine/threonine-protein kinase</keyword>
<keyword evidence="5 11" id="KW-0418">Kinase</keyword>
<gene>
    <name evidence="11" type="ORF">MNBD_GAMMA09-1473</name>
</gene>
<dbReference type="PROSITE" id="PS50011">
    <property type="entry name" value="PROTEIN_KINASE_DOM"/>
    <property type="match status" value="1"/>
</dbReference>
<feature type="transmembrane region" description="Helical" evidence="9">
    <location>
        <begin position="386"/>
        <end position="405"/>
    </location>
</feature>
<reference evidence="11" key="1">
    <citation type="submission" date="2018-06" db="EMBL/GenBank/DDBJ databases">
        <authorList>
            <person name="Zhirakovskaya E."/>
        </authorList>
    </citation>
    <scope>NUCLEOTIDE SEQUENCE</scope>
</reference>
<dbReference type="SMART" id="SM00220">
    <property type="entry name" value="S_TKc"/>
    <property type="match status" value="1"/>
</dbReference>
<feature type="region of interest" description="Disordered" evidence="8">
    <location>
        <begin position="322"/>
        <end position="367"/>
    </location>
</feature>
<evidence type="ECO:0000256" key="3">
    <source>
        <dbReference type="ARBA" id="ARBA00022679"/>
    </source>
</evidence>
<dbReference type="PANTHER" id="PTHR43671:SF13">
    <property type="entry name" value="SERINE_THREONINE-PROTEIN KINASE NEK2"/>
    <property type="match status" value="1"/>
</dbReference>
<accession>A0A3B0XLX8</accession>
<dbReference type="InterPro" id="IPR017441">
    <property type="entry name" value="Protein_kinase_ATP_BS"/>
</dbReference>
<keyword evidence="9" id="KW-0472">Membrane</keyword>
<dbReference type="Gene3D" id="1.25.40.10">
    <property type="entry name" value="Tetratricopeptide repeat domain"/>
    <property type="match status" value="1"/>
</dbReference>
<evidence type="ECO:0000256" key="1">
    <source>
        <dbReference type="ARBA" id="ARBA00010886"/>
    </source>
</evidence>
<dbReference type="SUPFAM" id="SSF56112">
    <property type="entry name" value="Protein kinase-like (PK-like)"/>
    <property type="match status" value="1"/>
</dbReference>
<organism evidence="11">
    <name type="scientific">hydrothermal vent metagenome</name>
    <dbReference type="NCBI Taxonomy" id="652676"/>
    <lineage>
        <taxon>unclassified sequences</taxon>
        <taxon>metagenomes</taxon>
        <taxon>ecological metagenomes</taxon>
    </lineage>
</organism>
<feature type="compositionally biased region" description="Polar residues" evidence="8">
    <location>
        <begin position="350"/>
        <end position="365"/>
    </location>
</feature>
<dbReference type="Gene3D" id="1.10.510.10">
    <property type="entry name" value="Transferase(Phosphotransferase) domain 1"/>
    <property type="match status" value="1"/>
</dbReference>
<dbReference type="InterPro" id="IPR050660">
    <property type="entry name" value="NEK_Ser/Thr_kinase"/>
</dbReference>
<dbReference type="PROSITE" id="PS00108">
    <property type="entry name" value="PROTEIN_KINASE_ST"/>
    <property type="match status" value="1"/>
</dbReference>
<dbReference type="InterPro" id="IPR011009">
    <property type="entry name" value="Kinase-like_dom_sf"/>
</dbReference>
<dbReference type="InterPro" id="IPR008271">
    <property type="entry name" value="Ser/Thr_kinase_AS"/>
</dbReference>
<feature type="coiled-coil region" evidence="7">
    <location>
        <begin position="431"/>
        <end position="461"/>
    </location>
</feature>
<protein>
    <recommendedName>
        <fullName evidence="2">non-specific serine/threonine protein kinase</fullName>
        <ecNumber evidence="2">2.7.11.1</ecNumber>
    </recommendedName>
</protein>
<dbReference type="GO" id="GO:0004674">
    <property type="term" value="F:protein serine/threonine kinase activity"/>
    <property type="evidence" value="ECO:0007669"/>
    <property type="project" value="UniProtKB-KW"/>
</dbReference>
<evidence type="ECO:0000259" key="10">
    <source>
        <dbReference type="PROSITE" id="PS50011"/>
    </source>
</evidence>
<evidence type="ECO:0000256" key="4">
    <source>
        <dbReference type="ARBA" id="ARBA00022741"/>
    </source>
</evidence>
<keyword evidence="9" id="KW-0812">Transmembrane</keyword>
<dbReference type="PANTHER" id="PTHR43671">
    <property type="entry name" value="SERINE/THREONINE-PROTEIN KINASE NEK"/>
    <property type="match status" value="1"/>
</dbReference>
<keyword evidence="3" id="KW-0808">Transferase</keyword>
<dbReference type="InterPro" id="IPR000719">
    <property type="entry name" value="Prot_kinase_dom"/>
</dbReference>
<evidence type="ECO:0000313" key="11">
    <source>
        <dbReference type="EMBL" id="VAW62869.1"/>
    </source>
</evidence>
<evidence type="ECO:0000256" key="2">
    <source>
        <dbReference type="ARBA" id="ARBA00012513"/>
    </source>
</evidence>
<name>A0A3B0XLX8_9ZZZZ</name>
<dbReference type="GO" id="GO:0005524">
    <property type="term" value="F:ATP binding"/>
    <property type="evidence" value="ECO:0007669"/>
    <property type="project" value="UniProtKB-KW"/>
</dbReference>
<evidence type="ECO:0000256" key="7">
    <source>
        <dbReference type="SAM" id="Coils"/>
    </source>
</evidence>
<sequence length="847" mass="94719">MTEKQDVYRDVLEEGFALHWYEVKSVLGRGAFGVTYLALDKNLDQLVAIKEYFPREFSSRDSGFTVHPSTGESQELFEWGLDRFIREAQTLAKFKHHNIVRVMSVFELNNTAYMVMEYEQGEELSRRYKMKKNLSEQELLNIFLPILDGLKLVHDAGFIHRDIKPANIYIRDDGSPVLIDFGAARKTIGAPTRAITSLVTHGYAPFEQYNESDEKQGAWTDIYALGACLYYAVNGKLPRDALARGSSLLASGVDSYEPVSVTRQGQFSDGFLRAIDHALMFQAPKRPQDVLLWADMLSGKVEAPALPEEMLRQSADADDNDATVILTSPPSVPPNARPSARLSVPPASIPPSTRAHSLSERSATPSEPVVKTATGFIQSIPSGVRIAAVALSVIFVLGGIFLGFMGGDESAEGMPDTRPDKTIKNTPETIKKSTEQRTTQLNNLLKKAENARRSGQLLEKDGGAIYFYLQVLKMDPANREAKMRVEEIIELYADGIRSDLAEGFYKKAQANIKLLQAAATDSTTVFKLMQEVRSAKASRQEINQLLEQGDAEFKAGRLIAPKEKNALLIYRSVLAVSPKNPGAQKGIENIIEHFVMQAENDLAKGKVVDAERNINNIFLADKDSAQARALLNELKAKDKKVGQTLAQAQRALKVGNITSPRNKNALALYQRVLKLDPGNAQAKQGIKQVRSRLQSQFNQYLSAADLNSAEMLVRKIEKLMPGTRLAKNTRSKLQKKKLASRPDIEIISELLGQFKKAFESRNIKALRRMSEFQPNRLGFIKQFYKNYTSFKFQISGFKHISRKQKGSAKITLKNLVNIRGESVEPGTWSRFEIVIRKNVKGQWKVFW</sequence>
<comment type="similarity">
    <text evidence="1">Belongs to the protein kinase superfamily. NEK Ser/Thr protein kinase family. NIMA subfamily.</text>
</comment>